<dbReference type="EMBL" id="JAGMUU010000016">
    <property type="protein sequence ID" value="KAH7136822.1"/>
    <property type="molecule type" value="Genomic_DNA"/>
</dbReference>
<gene>
    <name evidence="2" type="ORF">B0J13DRAFT_640382</name>
</gene>
<comment type="caution">
    <text evidence="2">The sequence shown here is derived from an EMBL/GenBank/DDBJ whole genome shotgun (WGS) entry which is preliminary data.</text>
</comment>
<sequence length="709" mass="79597">LTIENGTLCAFCHESCTGPPPTGEPYLLRALSELVDAARFCGYCALWVRSLEASAQALLLEDGQDAALQAHPLLQSKLEPEDVELHYLNVHDWIDGGIEQRIAWPYLGTIWATLDLVPARDSSIINLGRLNSSDQSDTVWNGIRFWITECTSHHTNCRLERDTTQKPTRLLHLGSLSSPMEVRLVEGKSVPSGTEYLTLSYCWGHVQPLQLTSQTIHDFKTSLPVERLPKTFLEACHATRRLGHEYIWIDSLCIVQDDPEDWALETGRMASIYGNSFLTIAAAAAEDATQGLYYPHDERETDAWLPVLIQRSWGGPFSGDYYACDYRSWWTQLNDAPLHRRGWAFQERMLSPRVLHLGLEQVAFECPSETACERLPYGNLGSVMGQLGGPGSRVKRFLDLEREGGKRLNEVDVLLEWNELVRNYAGGRFTVETDKMVALTGVVDSFTRLLRLAGQSEDLFVGGLWRPRMEMQLAWRATSKVQSHQLSGNAPPGFGTRPSSYIAPSWSWCSLKNAPVEPQQSNPVDVPLTQVLDVTINPLESASDESGFRYCCAPGSRLRLQCSLVPLRGYGKERALLLPCFSGRGEPTHLDSSNYWDVSFDDEAAKADLPCLVPTFVDDSRVTKPLHGLICQMHLDESSGERYLTRMGAFVLQDSEEAKKLWDSVDEFDRSNTEKQPDVPRHNGVNRLADDGWTYTPRDGVLQHVIEIR</sequence>
<dbReference type="Proteomes" id="UP000717696">
    <property type="component" value="Unassembled WGS sequence"/>
</dbReference>
<dbReference type="OrthoDB" id="5362512at2759"/>
<dbReference type="InterPro" id="IPR010730">
    <property type="entry name" value="HET"/>
</dbReference>
<feature type="non-terminal residue" evidence="2">
    <location>
        <position position="709"/>
    </location>
</feature>
<keyword evidence="3" id="KW-1185">Reference proteome</keyword>
<dbReference type="AlphaFoldDB" id="A0A9P9EG37"/>
<evidence type="ECO:0000259" key="1">
    <source>
        <dbReference type="Pfam" id="PF06985"/>
    </source>
</evidence>
<dbReference type="PANTHER" id="PTHR33112:SF16">
    <property type="entry name" value="HETEROKARYON INCOMPATIBILITY DOMAIN-CONTAINING PROTEIN"/>
    <property type="match status" value="1"/>
</dbReference>
<proteinExistence type="predicted"/>
<reference evidence="2" key="1">
    <citation type="journal article" date="2021" name="Nat. Commun.">
        <title>Genetic determinants of endophytism in the Arabidopsis root mycobiome.</title>
        <authorList>
            <person name="Mesny F."/>
            <person name="Miyauchi S."/>
            <person name="Thiergart T."/>
            <person name="Pickel B."/>
            <person name="Atanasova L."/>
            <person name="Karlsson M."/>
            <person name="Huettel B."/>
            <person name="Barry K.W."/>
            <person name="Haridas S."/>
            <person name="Chen C."/>
            <person name="Bauer D."/>
            <person name="Andreopoulos W."/>
            <person name="Pangilinan J."/>
            <person name="LaButti K."/>
            <person name="Riley R."/>
            <person name="Lipzen A."/>
            <person name="Clum A."/>
            <person name="Drula E."/>
            <person name="Henrissat B."/>
            <person name="Kohler A."/>
            <person name="Grigoriev I.V."/>
            <person name="Martin F.M."/>
            <person name="Hacquard S."/>
        </authorList>
    </citation>
    <scope>NUCLEOTIDE SEQUENCE</scope>
    <source>
        <strain evidence="2">MPI-CAGE-AT-0021</strain>
    </source>
</reference>
<name>A0A9P9EG37_9HYPO</name>
<protein>
    <submittedName>
        <fullName evidence="2">Heterokaryon incompatibility protein-domain-containing protein</fullName>
    </submittedName>
</protein>
<organism evidence="2 3">
    <name type="scientific">Dactylonectria estremocensis</name>
    <dbReference type="NCBI Taxonomy" id="1079267"/>
    <lineage>
        <taxon>Eukaryota</taxon>
        <taxon>Fungi</taxon>
        <taxon>Dikarya</taxon>
        <taxon>Ascomycota</taxon>
        <taxon>Pezizomycotina</taxon>
        <taxon>Sordariomycetes</taxon>
        <taxon>Hypocreomycetidae</taxon>
        <taxon>Hypocreales</taxon>
        <taxon>Nectriaceae</taxon>
        <taxon>Dactylonectria</taxon>
    </lineage>
</organism>
<evidence type="ECO:0000313" key="3">
    <source>
        <dbReference type="Proteomes" id="UP000717696"/>
    </source>
</evidence>
<feature type="domain" description="Heterokaryon incompatibility" evidence="1">
    <location>
        <begin position="196"/>
        <end position="347"/>
    </location>
</feature>
<dbReference type="PANTHER" id="PTHR33112">
    <property type="entry name" value="DOMAIN PROTEIN, PUTATIVE-RELATED"/>
    <property type="match status" value="1"/>
</dbReference>
<accession>A0A9P9EG37</accession>
<evidence type="ECO:0000313" key="2">
    <source>
        <dbReference type="EMBL" id="KAH7136822.1"/>
    </source>
</evidence>
<dbReference type="Pfam" id="PF06985">
    <property type="entry name" value="HET"/>
    <property type="match status" value="1"/>
</dbReference>